<feature type="chain" id="PRO_5044801075" description="NlpC/P60 domain-containing protein" evidence="1">
    <location>
        <begin position="27"/>
        <end position="267"/>
    </location>
</feature>
<dbReference type="AlphaFoldDB" id="A0ABC9TLG9"/>
<dbReference type="RefSeq" id="WP_016627088.1">
    <property type="nucleotide sequence ID" value="NZ_KE351848.1"/>
</dbReference>
<evidence type="ECO:0000256" key="1">
    <source>
        <dbReference type="SAM" id="SignalP"/>
    </source>
</evidence>
<dbReference type="InterPro" id="IPR038765">
    <property type="entry name" value="Papain-like_cys_pep_sf"/>
</dbReference>
<keyword evidence="1" id="KW-0732">Signal</keyword>
<sequence>MKKMLLGIIFLLSVGLFFIAPSKASADEIDDFLDKYNLSGVELDNFEAREQAVRQKRDIGLDDSAIKKEYTDLIKKGELDNTITYSEFYEFVTYPEPKDPVVEHARKKRDIQRPQAGDILVTNSTSSSPIVGHAGIYLGDGTILSIDGPKKHPSTISLFQWMIARNSTKDTWTKVYRPKAAYKPAQSANWGNNNIRGKNFSYGITGAPTSLDPTYCSKIVFHSYWFANNGNGMIIPGRLVSPYALPNMFVDYGHADHVATYTWRNIA</sequence>
<protein>
    <recommendedName>
        <fullName evidence="4">NlpC/P60 domain-containing protein</fullName>
    </recommendedName>
</protein>
<organism evidence="2 3">
    <name type="scientific">Enterococcus faecalis RP2S-4</name>
    <dbReference type="NCBI Taxonomy" id="1244145"/>
    <lineage>
        <taxon>Bacteria</taxon>
        <taxon>Bacillati</taxon>
        <taxon>Bacillota</taxon>
        <taxon>Bacilli</taxon>
        <taxon>Lactobacillales</taxon>
        <taxon>Enterococcaceae</taxon>
        <taxon>Enterococcus</taxon>
    </lineage>
</organism>
<dbReference type="EMBL" id="ATIR01000025">
    <property type="protein sequence ID" value="EPI10330.1"/>
    <property type="molecule type" value="Genomic_DNA"/>
</dbReference>
<evidence type="ECO:0000313" key="3">
    <source>
        <dbReference type="Proteomes" id="UP000015750"/>
    </source>
</evidence>
<dbReference type="Gene3D" id="3.90.1720.10">
    <property type="entry name" value="endopeptidase domain like (from Nostoc punctiforme)"/>
    <property type="match status" value="1"/>
</dbReference>
<name>A0ABC9TLG9_ENTFL</name>
<dbReference type="Proteomes" id="UP000015750">
    <property type="component" value="Unassembled WGS sequence"/>
</dbReference>
<gene>
    <name evidence="2" type="ORF">D358_00665</name>
</gene>
<feature type="signal peptide" evidence="1">
    <location>
        <begin position="1"/>
        <end position="26"/>
    </location>
</feature>
<evidence type="ECO:0000313" key="2">
    <source>
        <dbReference type="EMBL" id="EPI10330.1"/>
    </source>
</evidence>
<evidence type="ECO:0008006" key="4">
    <source>
        <dbReference type="Google" id="ProtNLM"/>
    </source>
</evidence>
<comment type="caution">
    <text evidence="2">The sequence shown here is derived from an EMBL/GenBank/DDBJ whole genome shotgun (WGS) entry which is preliminary data.</text>
</comment>
<proteinExistence type="predicted"/>
<reference evidence="2 3" key="1">
    <citation type="submission" date="2013-06" db="EMBL/GenBank/DDBJ databases">
        <authorList>
            <person name="Weinstock G."/>
            <person name="Sodergren E."/>
            <person name="Lobos E.A."/>
            <person name="Fulton L."/>
            <person name="Fulton R."/>
            <person name="Courtney L."/>
            <person name="Fronick C."/>
            <person name="O'Laughlin M."/>
            <person name="Godfrey J."/>
            <person name="Wilson R.M."/>
            <person name="Miner T."/>
            <person name="Farmer C."/>
            <person name="Delehaunty K."/>
            <person name="Cordes M."/>
            <person name="Minx P."/>
            <person name="Tomlinson C."/>
            <person name="Chen J."/>
            <person name="Wollam A."/>
            <person name="Pepin K.H."/>
            <person name="Bhonagiri V."/>
            <person name="Zhang X."/>
            <person name="Warren W."/>
            <person name="Mitreva M."/>
            <person name="Mardis E.R."/>
            <person name="Wilson R.K."/>
        </authorList>
    </citation>
    <scope>NUCLEOTIDE SEQUENCE [LARGE SCALE GENOMIC DNA]</scope>
    <source>
        <strain evidence="2 3">RP2S-4</strain>
    </source>
</reference>
<dbReference type="SUPFAM" id="SSF54001">
    <property type="entry name" value="Cysteine proteinases"/>
    <property type="match status" value="1"/>
</dbReference>
<accession>A0ABC9TLG9</accession>